<evidence type="ECO:0008006" key="3">
    <source>
        <dbReference type="Google" id="ProtNLM"/>
    </source>
</evidence>
<dbReference type="HOGENOM" id="CLU_072380_1_0_1"/>
<reference evidence="1 2" key="1">
    <citation type="submission" date="2015-01" db="EMBL/GenBank/DDBJ databases">
        <title>The Genome Sequence of Rhinocladiella mackenzie CBS 650.93.</title>
        <authorList>
            <consortium name="The Broad Institute Genomics Platform"/>
            <person name="Cuomo C."/>
            <person name="de Hoog S."/>
            <person name="Gorbushina A."/>
            <person name="Stielow B."/>
            <person name="Teixiera M."/>
            <person name="Abouelleil A."/>
            <person name="Chapman S.B."/>
            <person name="Priest M."/>
            <person name="Young S.K."/>
            <person name="Wortman J."/>
            <person name="Nusbaum C."/>
            <person name="Birren B."/>
        </authorList>
    </citation>
    <scope>NUCLEOTIDE SEQUENCE [LARGE SCALE GENOMIC DNA]</scope>
    <source>
        <strain evidence="1 2">CBS 650.93</strain>
    </source>
</reference>
<evidence type="ECO:0000313" key="1">
    <source>
        <dbReference type="EMBL" id="KIX01657.1"/>
    </source>
</evidence>
<sequence>MRATYKHDHPWCKKGKQHAQSPPLHLHFLQSETFVVLSGELGTTTTYSLVDTIHTPANTGESNPHELKPWTPHTFWPSPDAAEDTVMMVWAHPEDVGDEKMDRLFFQNMLMYVSDVSEGKEKLSLFQVMLMQYVSPLSYFPAIFGTGP</sequence>
<evidence type="ECO:0000313" key="2">
    <source>
        <dbReference type="Proteomes" id="UP000053617"/>
    </source>
</evidence>
<keyword evidence="2" id="KW-1185">Reference proteome</keyword>
<dbReference type="RefSeq" id="XP_013268793.1">
    <property type="nucleotide sequence ID" value="XM_013413339.1"/>
</dbReference>
<gene>
    <name evidence="1" type="ORF">Z518_09383</name>
</gene>
<dbReference type="InterPro" id="IPR014710">
    <property type="entry name" value="RmlC-like_jellyroll"/>
</dbReference>
<dbReference type="Proteomes" id="UP000053617">
    <property type="component" value="Unassembled WGS sequence"/>
</dbReference>
<dbReference type="AlphaFoldDB" id="A0A0D2FI27"/>
<dbReference type="OrthoDB" id="9976870at2759"/>
<dbReference type="EMBL" id="KN847481">
    <property type="protein sequence ID" value="KIX01657.1"/>
    <property type="molecule type" value="Genomic_DNA"/>
</dbReference>
<protein>
    <recommendedName>
        <fullName evidence="3">Cupin type-1 domain-containing protein</fullName>
    </recommendedName>
</protein>
<organism evidence="1 2">
    <name type="scientific">Rhinocladiella mackenziei CBS 650.93</name>
    <dbReference type="NCBI Taxonomy" id="1442369"/>
    <lineage>
        <taxon>Eukaryota</taxon>
        <taxon>Fungi</taxon>
        <taxon>Dikarya</taxon>
        <taxon>Ascomycota</taxon>
        <taxon>Pezizomycotina</taxon>
        <taxon>Eurotiomycetes</taxon>
        <taxon>Chaetothyriomycetidae</taxon>
        <taxon>Chaetothyriales</taxon>
        <taxon>Herpotrichiellaceae</taxon>
        <taxon>Rhinocladiella</taxon>
    </lineage>
</organism>
<proteinExistence type="predicted"/>
<dbReference type="VEuPathDB" id="FungiDB:Z518_09383"/>
<name>A0A0D2FI27_9EURO</name>
<dbReference type="Gene3D" id="2.60.120.10">
    <property type="entry name" value="Jelly Rolls"/>
    <property type="match status" value="1"/>
</dbReference>
<accession>A0A0D2FI27</accession>
<dbReference type="STRING" id="1442369.A0A0D2FI27"/>
<dbReference type="GeneID" id="25297454"/>